<proteinExistence type="predicted"/>
<dbReference type="Gene3D" id="3.40.630.30">
    <property type="match status" value="1"/>
</dbReference>
<comment type="caution">
    <text evidence="2">The sequence shown here is derived from an EMBL/GenBank/DDBJ whole genome shotgun (WGS) entry which is preliminary data.</text>
</comment>
<dbReference type="InterPro" id="IPR016181">
    <property type="entry name" value="Acyl_CoA_acyltransferase"/>
</dbReference>
<organism evidence="2 3">
    <name type="scientific">Methylopila capsulata</name>
    <dbReference type="NCBI Taxonomy" id="61654"/>
    <lineage>
        <taxon>Bacteria</taxon>
        <taxon>Pseudomonadati</taxon>
        <taxon>Pseudomonadota</taxon>
        <taxon>Alphaproteobacteria</taxon>
        <taxon>Hyphomicrobiales</taxon>
        <taxon>Methylopilaceae</taxon>
        <taxon>Methylopila</taxon>
    </lineage>
</organism>
<evidence type="ECO:0000259" key="1">
    <source>
        <dbReference type="Pfam" id="PF13480"/>
    </source>
</evidence>
<sequence length="409" mass="44030">MGTMTSLDTIDGRGRSAGPAFASIEIHRDVAAVEPLWSDLLGRAFVTPYQTPAFLRAWSDHAAAHERTAPLIAVARDGDGAAVALLPFGLRRSFGVATAAFLGGTHVNYNMPVIRRDRLAAFDAGEVARLIRETAQAGGVDLFVLRNQPMAWNGVPNPFAALPRQAAPDEGYSGPLADSLEAHLKRFVSAKTRSAQRRKMRRFEEQGAVRLYRAESADDRERVLEAYFRQKAQRLGARGVDNPFALPGVDRFIRAAAGLDGGVRTVDLYGFDLDGQVIATFAVICDADRMCGMFNSITSGDPARYSPGELLLNVMVEDAISRGMARFDLGVGAAAYKQMYCPDSEPLFDSIFGVSALGRAIAAGAAAKTAAKARIKANPTAYGLIERLRKLRARPRSATDAAEAKEPAD</sequence>
<dbReference type="Proteomes" id="UP001143400">
    <property type="component" value="Unassembled WGS sequence"/>
</dbReference>
<dbReference type="Pfam" id="PF13480">
    <property type="entry name" value="Acetyltransf_6"/>
    <property type="match status" value="1"/>
</dbReference>
<dbReference type="InterPro" id="IPR038740">
    <property type="entry name" value="BioF2-like_GNAT_dom"/>
</dbReference>
<reference evidence="2" key="1">
    <citation type="journal article" date="2014" name="Int. J. Syst. Evol. Microbiol.">
        <title>Complete genome sequence of Corynebacterium casei LMG S-19264T (=DSM 44701T), isolated from a smear-ripened cheese.</title>
        <authorList>
            <consortium name="US DOE Joint Genome Institute (JGI-PGF)"/>
            <person name="Walter F."/>
            <person name="Albersmeier A."/>
            <person name="Kalinowski J."/>
            <person name="Ruckert C."/>
        </authorList>
    </citation>
    <scope>NUCLEOTIDE SEQUENCE</scope>
    <source>
        <strain evidence="2">VKM B-1606</strain>
    </source>
</reference>
<evidence type="ECO:0000313" key="3">
    <source>
        <dbReference type="Proteomes" id="UP001143400"/>
    </source>
</evidence>
<gene>
    <name evidence="2" type="ORF">GCM10008170_16670</name>
</gene>
<dbReference type="AlphaFoldDB" id="A0A9W6MRV4"/>
<reference evidence="2" key="2">
    <citation type="submission" date="2023-01" db="EMBL/GenBank/DDBJ databases">
        <authorList>
            <person name="Sun Q."/>
            <person name="Evtushenko L."/>
        </authorList>
    </citation>
    <scope>NUCLEOTIDE SEQUENCE</scope>
    <source>
        <strain evidence="2">VKM B-1606</strain>
    </source>
</reference>
<dbReference type="SUPFAM" id="SSF55729">
    <property type="entry name" value="Acyl-CoA N-acyltransferases (Nat)"/>
    <property type="match status" value="1"/>
</dbReference>
<feature type="domain" description="BioF2-like acetyltransferase" evidence="1">
    <location>
        <begin position="190"/>
        <end position="338"/>
    </location>
</feature>
<dbReference type="EMBL" id="BSFF01000002">
    <property type="protein sequence ID" value="GLK55648.1"/>
    <property type="molecule type" value="Genomic_DNA"/>
</dbReference>
<accession>A0A9W6MRV4</accession>
<protein>
    <recommendedName>
        <fullName evidence="1">BioF2-like acetyltransferase domain-containing protein</fullName>
    </recommendedName>
</protein>
<name>A0A9W6MRV4_9HYPH</name>
<evidence type="ECO:0000313" key="2">
    <source>
        <dbReference type="EMBL" id="GLK55648.1"/>
    </source>
</evidence>